<comment type="caution">
    <text evidence="1">The sequence shown here is derived from an EMBL/GenBank/DDBJ whole genome shotgun (WGS) entry which is preliminary data.</text>
</comment>
<keyword evidence="2" id="KW-1185">Reference proteome</keyword>
<dbReference type="Proteomes" id="UP000636755">
    <property type="component" value="Unassembled WGS sequence"/>
</dbReference>
<organism evidence="1 2">
    <name type="scientific">Ruminococcus intestinalis</name>
    <dbReference type="NCBI Taxonomy" id="2763066"/>
    <lineage>
        <taxon>Bacteria</taxon>
        <taxon>Bacillati</taxon>
        <taxon>Bacillota</taxon>
        <taxon>Clostridia</taxon>
        <taxon>Eubacteriales</taxon>
        <taxon>Oscillospiraceae</taxon>
        <taxon>Ruminococcus</taxon>
    </lineage>
</organism>
<gene>
    <name evidence="1" type="ORF">H8R91_00390</name>
</gene>
<evidence type="ECO:0000313" key="1">
    <source>
        <dbReference type="EMBL" id="MBC5727003.1"/>
    </source>
</evidence>
<dbReference type="PROSITE" id="PS51257">
    <property type="entry name" value="PROKAR_LIPOPROTEIN"/>
    <property type="match status" value="1"/>
</dbReference>
<sequence>MKYKILSAIISIVLMILLVGCQQNNTIIKPDIETKTVTENSEGDYITFSLDIPSNWKLYAQNYTSIACFSPDANKTNASENISPYKLSIDNYIIPSLMPIDDKYKQAYKDLFSGKYDGIKDLICDNIEYINIGKVIDSFPDVTFETPESIMDYFNILVDGISTPDVTMPESWNDKKWATDFTFSEYNGKNGKIIAVEYSYVIIDKTYKAINCYRDDDFSVCGAFDDDADLSSGDLALWVADNMEITKHYKIEDNMIKQEGVDY</sequence>
<reference evidence="1 2" key="1">
    <citation type="submission" date="2020-08" db="EMBL/GenBank/DDBJ databases">
        <title>Genome public.</title>
        <authorList>
            <person name="Liu C."/>
            <person name="Sun Q."/>
        </authorList>
    </citation>
    <scope>NUCLEOTIDE SEQUENCE [LARGE SCALE GENOMIC DNA]</scope>
    <source>
        <strain evidence="1 2">NSJ-71</strain>
    </source>
</reference>
<name>A0ABR7HHM3_9FIRM</name>
<evidence type="ECO:0000313" key="2">
    <source>
        <dbReference type="Proteomes" id="UP000636755"/>
    </source>
</evidence>
<dbReference type="RefSeq" id="WP_117705836.1">
    <property type="nucleotide sequence ID" value="NZ_JACOPS010000001.1"/>
</dbReference>
<protein>
    <recommendedName>
        <fullName evidence="3">Lipoprotein</fullName>
    </recommendedName>
</protein>
<dbReference type="EMBL" id="JACOPS010000001">
    <property type="protein sequence ID" value="MBC5727003.1"/>
    <property type="molecule type" value="Genomic_DNA"/>
</dbReference>
<accession>A0ABR7HHM3</accession>
<evidence type="ECO:0008006" key="3">
    <source>
        <dbReference type="Google" id="ProtNLM"/>
    </source>
</evidence>
<proteinExistence type="predicted"/>